<dbReference type="SMART" id="SM00387">
    <property type="entry name" value="HATPase_c"/>
    <property type="match status" value="1"/>
</dbReference>
<dbReference type="AlphaFoldDB" id="A0A1I3QI57"/>
<evidence type="ECO:0000259" key="8">
    <source>
        <dbReference type="PROSITE" id="PS50109"/>
    </source>
</evidence>
<dbReference type="InterPro" id="IPR036097">
    <property type="entry name" value="HisK_dim/P_sf"/>
</dbReference>
<evidence type="ECO:0000256" key="1">
    <source>
        <dbReference type="ARBA" id="ARBA00000085"/>
    </source>
</evidence>
<dbReference type="Gene3D" id="3.30.450.40">
    <property type="match status" value="1"/>
</dbReference>
<evidence type="ECO:0000256" key="3">
    <source>
        <dbReference type="ARBA" id="ARBA00022553"/>
    </source>
</evidence>
<evidence type="ECO:0000313" key="9">
    <source>
        <dbReference type="EMBL" id="SFJ33212.1"/>
    </source>
</evidence>
<dbReference type="GO" id="GO:0005886">
    <property type="term" value="C:plasma membrane"/>
    <property type="evidence" value="ECO:0007669"/>
    <property type="project" value="UniProtKB-ARBA"/>
</dbReference>
<dbReference type="OrthoDB" id="9804645at2"/>
<keyword evidence="7" id="KW-0472">Membrane</keyword>
<proteinExistence type="predicted"/>
<dbReference type="CDD" id="cd00082">
    <property type="entry name" value="HisKA"/>
    <property type="match status" value="1"/>
</dbReference>
<dbReference type="InterPro" id="IPR005467">
    <property type="entry name" value="His_kinase_dom"/>
</dbReference>
<dbReference type="SUPFAM" id="SSF55874">
    <property type="entry name" value="ATPase domain of HSP90 chaperone/DNA topoisomerase II/histidine kinase"/>
    <property type="match status" value="1"/>
</dbReference>
<dbReference type="InterPro" id="IPR036890">
    <property type="entry name" value="HATPase_C_sf"/>
</dbReference>
<dbReference type="PANTHER" id="PTHR43547:SF2">
    <property type="entry name" value="HYBRID SIGNAL TRANSDUCTION HISTIDINE KINASE C"/>
    <property type="match status" value="1"/>
</dbReference>
<dbReference type="PROSITE" id="PS50109">
    <property type="entry name" value="HIS_KIN"/>
    <property type="match status" value="1"/>
</dbReference>
<gene>
    <name evidence="9" type="ORF">SAMN05216429_1023</name>
</gene>
<feature type="domain" description="Histidine kinase" evidence="8">
    <location>
        <begin position="183"/>
        <end position="402"/>
    </location>
</feature>
<dbReference type="FunFam" id="3.30.565.10:FF:000006">
    <property type="entry name" value="Sensor histidine kinase WalK"/>
    <property type="match status" value="1"/>
</dbReference>
<dbReference type="Pfam" id="PF02518">
    <property type="entry name" value="HATPase_c"/>
    <property type="match status" value="1"/>
</dbReference>
<evidence type="ECO:0000256" key="2">
    <source>
        <dbReference type="ARBA" id="ARBA00012438"/>
    </source>
</evidence>
<dbReference type="SMART" id="SM00388">
    <property type="entry name" value="HisKA"/>
    <property type="match status" value="1"/>
</dbReference>
<dbReference type="InterPro" id="IPR003018">
    <property type="entry name" value="GAF"/>
</dbReference>
<dbReference type="SUPFAM" id="SSF47384">
    <property type="entry name" value="Homodimeric domain of signal transducing histidine kinase"/>
    <property type="match status" value="1"/>
</dbReference>
<dbReference type="GO" id="GO:0000155">
    <property type="term" value="F:phosphorelay sensor kinase activity"/>
    <property type="evidence" value="ECO:0007669"/>
    <property type="project" value="InterPro"/>
</dbReference>
<evidence type="ECO:0000256" key="6">
    <source>
        <dbReference type="ARBA" id="ARBA00023012"/>
    </source>
</evidence>
<comment type="catalytic activity">
    <reaction evidence="1">
        <text>ATP + protein L-histidine = ADP + protein N-phospho-L-histidine.</text>
        <dbReference type="EC" id="2.7.13.3"/>
    </reaction>
</comment>
<organism evidence="9 10">
    <name type="scientific">Marinobacter persicus</name>
    <dbReference type="NCBI Taxonomy" id="930118"/>
    <lineage>
        <taxon>Bacteria</taxon>
        <taxon>Pseudomonadati</taxon>
        <taxon>Pseudomonadota</taxon>
        <taxon>Gammaproteobacteria</taxon>
        <taxon>Pseudomonadales</taxon>
        <taxon>Marinobacteraceae</taxon>
        <taxon>Marinobacter</taxon>
    </lineage>
</organism>
<keyword evidence="3" id="KW-0597">Phosphoprotein</keyword>
<dbReference type="Proteomes" id="UP000199445">
    <property type="component" value="Unassembled WGS sequence"/>
</dbReference>
<keyword evidence="6" id="KW-0902">Two-component regulatory system</keyword>
<evidence type="ECO:0000313" key="10">
    <source>
        <dbReference type="Proteomes" id="UP000199445"/>
    </source>
</evidence>
<protein>
    <recommendedName>
        <fullName evidence="2">histidine kinase</fullName>
        <ecNumber evidence="2">2.7.13.3</ecNumber>
    </recommendedName>
</protein>
<evidence type="ECO:0000256" key="4">
    <source>
        <dbReference type="ARBA" id="ARBA00022679"/>
    </source>
</evidence>
<dbReference type="EMBL" id="FOSC01000002">
    <property type="protein sequence ID" value="SFJ33212.1"/>
    <property type="molecule type" value="Genomic_DNA"/>
</dbReference>
<dbReference type="SUPFAM" id="SSF55781">
    <property type="entry name" value="GAF domain-like"/>
    <property type="match status" value="1"/>
</dbReference>
<dbReference type="Pfam" id="PF01590">
    <property type="entry name" value="GAF"/>
    <property type="match status" value="1"/>
</dbReference>
<dbReference type="InterPro" id="IPR029016">
    <property type="entry name" value="GAF-like_dom_sf"/>
</dbReference>
<dbReference type="InterPro" id="IPR003661">
    <property type="entry name" value="HisK_dim/P_dom"/>
</dbReference>
<dbReference type="Gene3D" id="1.10.287.130">
    <property type="match status" value="1"/>
</dbReference>
<dbReference type="InterPro" id="IPR003594">
    <property type="entry name" value="HATPase_dom"/>
</dbReference>
<keyword evidence="4" id="KW-0808">Transferase</keyword>
<dbReference type="EC" id="2.7.13.3" evidence="2"/>
<dbReference type="Gene3D" id="3.30.565.10">
    <property type="entry name" value="Histidine kinase-like ATPase, C-terminal domain"/>
    <property type="match status" value="1"/>
</dbReference>
<dbReference type="SMART" id="SM00065">
    <property type="entry name" value="GAF"/>
    <property type="match status" value="1"/>
</dbReference>
<sequence>MKIPAHPTEERQRLWALEASGLLDTPPEERFDRITRLAAQLFDVPIALVSLIDKERQWFKSCYGLGVRETARDISFCGHAILGPDLFVVENALEDERFADNPLVTGAPDIRFYAGAPLTDRTGLRLGTLCLIDRTPRAFSAQDRENLRSFADMVEREIQLHDLVADVIHYRKTEQIKNEFISTVSHELRTPLTSIAGSLELVMGGATGPLPDKTEQMLAIARRNTNQLRVLIDDLLDIEKLISGKMVMHNQTQPLAETIQAAIEDIRPYAAPRNISVEAKLPEANICANFDPVRLKQALANLLSNAVKFSPDGETVQVELQERDKQAVMTIKDRGPGIPEEFQPRVFQRFAQADSSSARSKEGTGLGLAITKELMAAMGGDVGFDSEVDQGTVFWVALPLSSEF</sequence>
<dbReference type="Pfam" id="PF00512">
    <property type="entry name" value="HisKA"/>
    <property type="match status" value="1"/>
</dbReference>
<dbReference type="FunFam" id="1.10.287.130:FF:000001">
    <property type="entry name" value="Two-component sensor histidine kinase"/>
    <property type="match status" value="1"/>
</dbReference>
<dbReference type="PANTHER" id="PTHR43547">
    <property type="entry name" value="TWO-COMPONENT HISTIDINE KINASE"/>
    <property type="match status" value="1"/>
</dbReference>
<dbReference type="RefSeq" id="WP_091700983.1">
    <property type="nucleotide sequence ID" value="NZ_BMYN01000002.1"/>
</dbReference>
<name>A0A1I3QI57_9GAMM</name>
<dbReference type="CDD" id="cd16922">
    <property type="entry name" value="HATPase_EvgS-ArcB-TorS-like"/>
    <property type="match status" value="1"/>
</dbReference>
<accession>A0A1I3QI57</accession>
<evidence type="ECO:0000256" key="5">
    <source>
        <dbReference type="ARBA" id="ARBA00022777"/>
    </source>
</evidence>
<dbReference type="InterPro" id="IPR004358">
    <property type="entry name" value="Sig_transdc_His_kin-like_C"/>
</dbReference>
<dbReference type="PRINTS" id="PR00344">
    <property type="entry name" value="BCTRLSENSOR"/>
</dbReference>
<evidence type="ECO:0000256" key="7">
    <source>
        <dbReference type="ARBA" id="ARBA00023136"/>
    </source>
</evidence>
<keyword evidence="5 9" id="KW-0418">Kinase</keyword>
<keyword evidence="10" id="KW-1185">Reference proteome</keyword>
<reference evidence="9 10" key="1">
    <citation type="submission" date="2016-10" db="EMBL/GenBank/DDBJ databases">
        <authorList>
            <person name="de Groot N.N."/>
        </authorList>
    </citation>
    <scope>NUCLEOTIDE SEQUENCE [LARGE SCALE GENOMIC DNA]</scope>
    <source>
        <strain evidence="9 10">IBRC-M 10445</strain>
    </source>
</reference>